<organism evidence="14 15">
    <name type="scientific">Peptidiphaga gingivicola</name>
    <dbReference type="NCBI Taxonomy" id="2741497"/>
    <lineage>
        <taxon>Bacteria</taxon>
        <taxon>Bacillati</taxon>
        <taxon>Actinomycetota</taxon>
        <taxon>Actinomycetes</taxon>
        <taxon>Actinomycetales</taxon>
        <taxon>Actinomycetaceae</taxon>
        <taxon>Peptidiphaga</taxon>
    </lineage>
</organism>
<feature type="domain" description="ABC transmembrane type-1" evidence="13">
    <location>
        <begin position="23"/>
        <end position="304"/>
    </location>
</feature>
<feature type="transmembrane region" description="Helical" evidence="11">
    <location>
        <begin position="63"/>
        <end position="86"/>
    </location>
</feature>
<feature type="domain" description="ABC transporter" evidence="12">
    <location>
        <begin position="414"/>
        <end position="647"/>
    </location>
</feature>
<dbReference type="InterPro" id="IPR036640">
    <property type="entry name" value="ABC1_TM_sf"/>
</dbReference>
<evidence type="ECO:0000313" key="15">
    <source>
        <dbReference type="Proteomes" id="UP000078368"/>
    </source>
</evidence>
<dbReference type="PANTHER" id="PTHR43394">
    <property type="entry name" value="ATP-DEPENDENT PERMEASE MDL1, MITOCHONDRIAL"/>
    <property type="match status" value="1"/>
</dbReference>
<dbReference type="InterPro" id="IPR003439">
    <property type="entry name" value="ABC_transporter-like_ATP-bd"/>
</dbReference>
<dbReference type="AlphaFoldDB" id="A0A179B3Q3"/>
<dbReference type="InterPro" id="IPR011527">
    <property type="entry name" value="ABC1_TM_dom"/>
</dbReference>
<dbReference type="SUPFAM" id="SSF90123">
    <property type="entry name" value="ABC transporter transmembrane region"/>
    <property type="match status" value="1"/>
</dbReference>
<evidence type="ECO:0000256" key="9">
    <source>
        <dbReference type="ARBA" id="ARBA00023136"/>
    </source>
</evidence>
<gene>
    <name evidence="14" type="ORF">A4H34_02220</name>
</gene>
<dbReference type="Pfam" id="PF00005">
    <property type="entry name" value="ABC_tran"/>
    <property type="match status" value="1"/>
</dbReference>
<feature type="region of interest" description="Disordered" evidence="10">
    <location>
        <begin position="323"/>
        <end position="408"/>
    </location>
</feature>
<dbReference type="Gene3D" id="3.40.50.300">
    <property type="entry name" value="P-loop containing nucleotide triphosphate hydrolases"/>
    <property type="match status" value="1"/>
</dbReference>
<dbReference type="CDD" id="cd07346">
    <property type="entry name" value="ABC_6TM_exporters"/>
    <property type="match status" value="1"/>
</dbReference>
<evidence type="ECO:0000256" key="6">
    <source>
        <dbReference type="ARBA" id="ARBA00022741"/>
    </source>
</evidence>
<dbReference type="Proteomes" id="UP000078368">
    <property type="component" value="Unassembled WGS sequence"/>
</dbReference>
<comment type="caution">
    <text evidence="14">The sequence shown here is derived from an EMBL/GenBank/DDBJ whole genome shotgun (WGS) entry which is preliminary data.</text>
</comment>
<dbReference type="InterPro" id="IPR003593">
    <property type="entry name" value="AAA+_ATPase"/>
</dbReference>
<dbReference type="EMBL" id="LVZK01000001">
    <property type="protein sequence ID" value="OAP86015.1"/>
    <property type="molecule type" value="Genomic_DNA"/>
</dbReference>
<comment type="subcellular location">
    <subcellularLocation>
        <location evidence="1">Cell membrane</location>
        <topology evidence="1">Multi-pass membrane protein</topology>
    </subcellularLocation>
</comment>
<dbReference type="Gene3D" id="1.20.1560.10">
    <property type="entry name" value="ABC transporter type 1, transmembrane domain"/>
    <property type="match status" value="1"/>
</dbReference>
<evidence type="ECO:0000259" key="12">
    <source>
        <dbReference type="PROSITE" id="PS50893"/>
    </source>
</evidence>
<sequence>MAGTRTAMRKLLGLIADRKAEFAVVFALQTALAVVGVVTPMVVGRAVDAVAAGTTSSYIRNAIVFIAVVVVVQAILGYAASLRAYVFSQKILAVLRERVVRAVTSLPLGTVEAAGSGDMIGRTTYDVERVSFFIEGAVSRLFMTVLTIAATLVAIFVADPLLGGVVVLTAAPIYFTVRFYVRRGIPAYLAASAISAGMSGVASETVEQSTTADAMRLGRVRAERMDTLIYEYWRNEVYTGWVRMLFIVMNQLVTYLPVVTGLALGGYMIGIGQTTYGTVTAIVLYASQLRYPLWTFSWWADEFQFAMAAFARIFGVEEASEADAGEEYGESGTGEEAGKAGAGASSAHDTGESGGGASSARDTGESGGGASSARDTGESGREVREEPNAARVSGPATGAEAAGPDSSGGFDAALHIEGVHFAYRDGQEVLHGVTLDVDGGETVAIVGPSGAGKSTLGRLIAGINAPAAGSVRIGRAEVSSMPESALHTAVAMVTQEHHVFLGSLAYNMRLAKRDATDEEIRSALEAVEATWVDDLEDGLETKIGSGGLALTPPQAQQLALARIVLLDPAVLVLDEATSQLNPTEARSLERALGRVLKGRTVVSIAHRLYTAHDADRVAVMIDGRVAEYGSHDELTARGGEYAALWNAWQSD</sequence>
<dbReference type="PROSITE" id="PS50929">
    <property type="entry name" value="ABC_TM1F"/>
    <property type="match status" value="1"/>
</dbReference>
<reference evidence="14 15" key="1">
    <citation type="submission" date="2016-04" db="EMBL/GenBank/DDBJ databases">
        <title>Peptidophaga gingivicola gen. nov., sp. nov., isolated from human subgingival plaque.</title>
        <authorList>
            <person name="Beall C.J."/>
            <person name="Mokrzan E.M."/>
            <person name="Griffen A.L."/>
            <person name="Leys E.J."/>
        </authorList>
    </citation>
    <scope>NUCLEOTIDE SEQUENCE [LARGE SCALE GENOMIC DNA]</scope>
    <source>
        <strain evidence="14 15">BA112</strain>
    </source>
</reference>
<dbReference type="PROSITE" id="PS50893">
    <property type="entry name" value="ABC_TRANSPORTER_2"/>
    <property type="match status" value="1"/>
</dbReference>
<feature type="compositionally biased region" description="Basic and acidic residues" evidence="10">
    <location>
        <begin position="375"/>
        <end position="388"/>
    </location>
</feature>
<evidence type="ECO:0000256" key="10">
    <source>
        <dbReference type="SAM" id="MobiDB-lite"/>
    </source>
</evidence>
<dbReference type="GO" id="GO:0005886">
    <property type="term" value="C:plasma membrane"/>
    <property type="evidence" value="ECO:0007669"/>
    <property type="project" value="UniProtKB-SubCell"/>
</dbReference>
<proteinExistence type="predicted"/>
<dbReference type="InterPro" id="IPR039421">
    <property type="entry name" value="Type_1_exporter"/>
</dbReference>
<dbReference type="SMART" id="SM00382">
    <property type="entry name" value="AAA"/>
    <property type="match status" value="1"/>
</dbReference>
<keyword evidence="4" id="KW-0997">Cell inner membrane</keyword>
<feature type="transmembrane region" description="Helical" evidence="11">
    <location>
        <begin position="161"/>
        <end position="181"/>
    </location>
</feature>
<evidence type="ECO:0000256" key="11">
    <source>
        <dbReference type="SAM" id="Phobius"/>
    </source>
</evidence>
<keyword evidence="6" id="KW-0547">Nucleotide-binding</keyword>
<dbReference type="GO" id="GO:0005524">
    <property type="term" value="F:ATP binding"/>
    <property type="evidence" value="ECO:0007669"/>
    <property type="project" value="UniProtKB-KW"/>
</dbReference>
<keyword evidence="7" id="KW-0067">ATP-binding</keyword>
<dbReference type="STRING" id="1823756.A4H34_02220"/>
<keyword evidence="5 11" id="KW-0812">Transmembrane</keyword>
<keyword evidence="2" id="KW-0813">Transport</keyword>
<feature type="transmembrane region" description="Helical" evidence="11">
    <location>
        <begin position="20"/>
        <end position="43"/>
    </location>
</feature>
<keyword evidence="15" id="KW-1185">Reference proteome</keyword>
<keyword evidence="8 11" id="KW-1133">Transmembrane helix</keyword>
<evidence type="ECO:0000256" key="3">
    <source>
        <dbReference type="ARBA" id="ARBA00022475"/>
    </source>
</evidence>
<name>A0A179B3Q3_9ACTO</name>
<dbReference type="Pfam" id="PF00664">
    <property type="entry name" value="ABC_membrane"/>
    <property type="match status" value="1"/>
</dbReference>
<dbReference type="GO" id="GO:0016887">
    <property type="term" value="F:ATP hydrolysis activity"/>
    <property type="evidence" value="ECO:0007669"/>
    <property type="project" value="InterPro"/>
</dbReference>
<evidence type="ECO:0000256" key="7">
    <source>
        <dbReference type="ARBA" id="ARBA00022840"/>
    </source>
</evidence>
<dbReference type="InterPro" id="IPR027417">
    <property type="entry name" value="P-loop_NTPase"/>
</dbReference>
<feature type="transmembrane region" description="Helical" evidence="11">
    <location>
        <begin position="132"/>
        <end position="155"/>
    </location>
</feature>
<evidence type="ECO:0000256" key="4">
    <source>
        <dbReference type="ARBA" id="ARBA00022519"/>
    </source>
</evidence>
<dbReference type="SUPFAM" id="SSF52540">
    <property type="entry name" value="P-loop containing nucleoside triphosphate hydrolases"/>
    <property type="match status" value="1"/>
</dbReference>
<evidence type="ECO:0000256" key="8">
    <source>
        <dbReference type="ARBA" id="ARBA00022989"/>
    </source>
</evidence>
<dbReference type="FunFam" id="3.40.50.300:FF:001001">
    <property type="entry name" value="Multidrug ABC transporter ATP-binding protein"/>
    <property type="match status" value="1"/>
</dbReference>
<accession>A0A179B3Q3</accession>
<evidence type="ECO:0008006" key="16">
    <source>
        <dbReference type="Google" id="ProtNLM"/>
    </source>
</evidence>
<keyword evidence="9 11" id="KW-0472">Membrane</keyword>
<evidence type="ECO:0000259" key="13">
    <source>
        <dbReference type="PROSITE" id="PS50929"/>
    </source>
</evidence>
<feature type="transmembrane region" description="Helical" evidence="11">
    <location>
        <begin position="252"/>
        <end position="270"/>
    </location>
</feature>
<keyword evidence="3" id="KW-1003">Cell membrane</keyword>
<dbReference type="GO" id="GO:0015421">
    <property type="term" value="F:ABC-type oligopeptide transporter activity"/>
    <property type="evidence" value="ECO:0007669"/>
    <property type="project" value="TreeGrafter"/>
</dbReference>
<evidence type="ECO:0000313" key="14">
    <source>
        <dbReference type="EMBL" id="OAP86015.1"/>
    </source>
</evidence>
<evidence type="ECO:0000256" key="2">
    <source>
        <dbReference type="ARBA" id="ARBA00022448"/>
    </source>
</evidence>
<dbReference type="PANTHER" id="PTHR43394:SF1">
    <property type="entry name" value="ATP-BINDING CASSETTE SUB-FAMILY B MEMBER 10, MITOCHONDRIAL"/>
    <property type="match status" value="1"/>
</dbReference>
<evidence type="ECO:0000256" key="5">
    <source>
        <dbReference type="ARBA" id="ARBA00022692"/>
    </source>
</evidence>
<evidence type="ECO:0000256" key="1">
    <source>
        <dbReference type="ARBA" id="ARBA00004651"/>
    </source>
</evidence>
<protein>
    <recommendedName>
        <fullName evidence="16">Multidrug ABC transporter ATP-binding protein</fullName>
    </recommendedName>
</protein>